<name>A0A9X9LH45_GULGU</name>
<dbReference type="AlphaFoldDB" id="A0A9X9LH45"/>
<proteinExistence type="predicted"/>
<feature type="region of interest" description="Disordered" evidence="1">
    <location>
        <begin position="1"/>
        <end position="49"/>
    </location>
</feature>
<protein>
    <submittedName>
        <fullName evidence="2">Uncharacterized protein</fullName>
    </submittedName>
</protein>
<feature type="compositionally biased region" description="Low complexity" evidence="1">
    <location>
        <begin position="1"/>
        <end position="14"/>
    </location>
</feature>
<evidence type="ECO:0000313" key="2">
    <source>
        <dbReference type="EMBL" id="VCW68083.1"/>
    </source>
</evidence>
<sequence length="49" mass="4945">MSSLPLTPGPSSSPHTAWGLPSLGGGHSRGPETIPQTSQDGSGLKKSFI</sequence>
<keyword evidence="3" id="KW-1185">Reference proteome</keyword>
<evidence type="ECO:0000256" key="1">
    <source>
        <dbReference type="SAM" id="MobiDB-lite"/>
    </source>
</evidence>
<dbReference type="Proteomes" id="UP000269945">
    <property type="component" value="Unassembled WGS sequence"/>
</dbReference>
<accession>A0A9X9LH45</accession>
<evidence type="ECO:0000313" key="3">
    <source>
        <dbReference type="Proteomes" id="UP000269945"/>
    </source>
</evidence>
<gene>
    <name evidence="2" type="ORF">BN2614_LOCUS2</name>
</gene>
<dbReference type="EMBL" id="CYRY02003471">
    <property type="protein sequence ID" value="VCW68083.1"/>
    <property type="molecule type" value="Genomic_DNA"/>
</dbReference>
<organism evidence="2 3">
    <name type="scientific">Gulo gulo</name>
    <name type="common">Wolverine</name>
    <name type="synonym">Gluton</name>
    <dbReference type="NCBI Taxonomy" id="48420"/>
    <lineage>
        <taxon>Eukaryota</taxon>
        <taxon>Metazoa</taxon>
        <taxon>Chordata</taxon>
        <taxon>Craniata</taxon>
        <taxon>Vertebrata</taxon>
        <taxon>Euteleostomi</taxon>
        <taxon>Mammalia</taxon>
        <taxon>Eutheria</taxon>
        <taxon>Laurasiatheria</taxon>
        <taxon>Carnivora</taxon>
        <taxon>Caniformia</taxon>
        <taxon>Musteloidea</taxon>
        <taxon>Mustelidae</taxon>
        <taxon>Guloninae</taxon>
        <taxon>Gulo</taxon>
    </lineage>
</organism>
<reference evidence="2 3" key="1">
    <citation type="submission" date="2018-10" db="EMBL/GenBank/DDBJ databases">
        <authorList>
            <person name="Ekblom R."/>
            <person name="Jareborg N."/>
        </authorList>
    </citation>
    <scope>NUCLEOTIDE SEQUENCE [LARGE SCALE GENOMIC DNA]</scope>
    <source>
        <tissue evidence="2">Muscle</tissue>
    </source>
</reference>
<comment type="caution">
    <text evidence="2">The sequence shown here is derived from an EMBL/GenBank/DDBJ whole genome shotgun (WGS) entry which is preliminary data.</text>
</comment>